<reference evidence="1 2" key="1">
    <citation type="submission" date="2017-01" db="EMBL/GenBank/DDBJ databases">
        <authorList>
            <person name="Mah S.A."/>
            <person name="Swanson W.J."/>
            <person name="Moy G.W."/>
            <person name="Vacquier V.D."/>
        </authorList>
    </citation>
    <scope>NUCLEOTIDE SEQUENCE [LARGE SCALE GENOMIC DNA]</scope>
    <source>
        <strain evidence="1 2">GSMNP</strain>
    </source>
</reference>
<gene>
    <name evidence="1" type="ORF">AYI70_g5074</name>
</gene>
<proteinExistence type="predicted"/>
<organism evidence="1 2">
    <name type="scientific">Smittium culicis</name>
    <dbReference type="NCBI Taxonomy" id="133412"/>
    <lineage>
        <taxon>Eukaryota</taxon>
        <taxon>Fungi</taxon>
        <taxon>Fungi incertae sedis</taxon>
        <taxon>Zoopagomycota</taxon>
        <taxon>Kickxellomycotina</taxon>
        <taxon>Harpellomycetes</taxon>
        <taxon>Harpellales</taxon>
        <taxon>Legeriomycetaceae</taxon>
        <taxon>Smittium</taxon>
    </lineage>
</organism>
<evidence type="ECO:0000313" key="2">
    <source>
        <dbReference type="Proteomes" id="UP000187283"/>
    </source>
</evidence>
<dbReference type="Proteomes" id="UP000187283">
    <property type="component" value="Unassembled WGS sequence"/>
</dbReference>
<keyword evidence="2" id="KW-1185">Reference proteome</keyword>
<accession>A0A1R1XWF1</accession>
<evidence type="ECO:0000313" key="1">
    <source>
        <dbReference type="EMBL" id="OMJ18889.1"/>
    </source>
</evidence>
<dbReference type="EMBL" id="LSSN01001631">
    <property type="protein sequence ID" value="OMJ18889.1"/>
    <property type="molecule type" value="Genomic_DNA"/>
</dbReference>
<sequence>MDRHPAPSGGHFKSNKVNKNVKLNIQASKEDKLLSEAEQQSLDLARIGFLIEDMSRDFSQIDNPTESETKTFL</sequence>
<protein>
    <submittedName>
        <fullName evidence="1">Uncharacterized protein</fullName>
    </submittedName>
</protein>
<dbReference type="AlphaFoldDB" id="A0A1R1XWF1"/>
<name>A0A1R1XWF1_9FUNG</name>
<comment type="caution">
    <text evidence="1">The sequence shown here is derived from an EMBL/GenBank/DDBJ whole genome shotgun (WGS) entry which is preliminary data.</text>
</comment>